<dbReference type="Proteomes" id="UP000610846">
    <property type="component" value="Unassembled WGS sequence"/>
</dbReference>
<feature type="chain" id="PRO_5037367770" description="DUF4439 domain-containing protein" evidence="1">
    <location>
        <begin position="23"/>
        <end position="182"/>
    </location>
</feature>
<sequence length="182" mass="17918">MRAAVRTVARGSVLVTVGGLCAATAVGGAFDVAPAGTGLVGVAVTEQPAPSAPGAAAGPESGTARDDEACAAAQESWNAAARAQVDLSVEHPRDLVTGFVTARDALAEATPPPDVVADWAVVRSSLTVIADAVEATGPEDRADLVRAIDRAGRHVDTGALAAASERVTAYLQAGCGAAAPPG</sequence>
<dbReference type="EMBL" id="JACYHB010000004">
    <property type="protein sequence ID" value="MBD8078896.1"/>
    <property type="molecule type" value="Genomic_DNA"/>
</dbReference>
<reference evidence="2" key="1">
    <citation type="journal article" date="2018" name="Curr. Microbiol.">
        <title>Cellulosimicrobium arenosum sp. nov., Isolated from Marine Sediment Sand.</title>
        <authorList>
            <person name="Oh M."/>
            <person name="Kim J.H."/>
            <person name="Yoon J.H."/>
            <person name="Schumann P."/>
            <person name="Kim W."/>
        </authorList>
    </citation>
    <scope>NUCLEOTIDE SEQUENCE</scope>
    <source>
        <strain evidence="2">KCTC 49039</strain>
    </source>
</reference>
<evidence type="ECO:0000256" key="1">
    <source>
        <dbReference type="SAM" id="SignalP"/>
    </source>
</evidence>
<protein>
    <recommendedName>
        <fullName evidence="4">DUF4439 domain-containing protein</fullName>
    </recommendedName>
</protein>
<dbReference type="RefSeq" id="WP_191828453.1">
    <property type="nucleotide sequence ID" value="NZ_JACYHB010000004.1"/>
</dbReference>
<evidence type="ECO:0008006" key="4">
    <source>
        <dbReference type="Google" id="ProtNLM"/>
    </source>
</evidence>
<feature type="signal peptide" evidence="1">
    <location>
        <begin position="1"/>
        <end position="22"/>
    </location>
</feature>
<gene>
    <name evidence="2" type="ORF">IF651_07480</name>
</gene>
<proteinExistence type="predicted"/>
<accession>A0A927G8H8</accession>
<evidence type="ECO:0000313" key="3">
    <source>
        <dbReference type="Proteomes" id="UP000610846"/>
    </source>
</evidence>
<reference evidence="2" key="2">
    <citation type="submission" date="2020-09" db="EMBL/GenBank/DDBJ databases">
        <authorList>
            <person name="Yu Y."/>
        </authorList>
    </citation>
    <scope>NUCLEOTIDE SEQUENCE</scope>
    <source>
        <strain evidence="2">KCTC 49039</strain>
    </source>
</reference>
<dbReference type="AlphaFoldDB" id="A0A927G8H8"/>
<evidence type="ECO:0000313" key="2">
    <source>
        <dbReference type="EMBL" id="MBD8078896.1"/>
    </source>
</evidence>
<keyword evidence="3" id="KW-1185">Reference proteome</keyword>
<keyword evidence="1" id="KW-0732">Signal</keyword>
<organism evidence="2 3">
    <name type="scientific">Cellulosimicrobium arenosum</name>
    <dbReference type="NCBI Taxonomy" id="2708133"/>
    <lineage>
        <taxon>Bacteria</taxon>
        <taxon>Bacillati</taxon>
        <taxon>Actinomycetota</taxon>
        <taxon>Actinomycetes</taxon>
        <taxon>Micrococcales</taxon>
        <taxon>Promicromonosporaceae</taxon>
        <taxon>Cellulosimicrobium</taxon>
    </lineage>
</organism>
<comment type="caution">
    <text evidence="2">The sequence shown here is derived from an EMBL/GenBank/DDBJ whole genome shotgun (WGS) entry which is preliminary data.</text>
</comment>
<name>A0A927G8H8_9MICO</name>